<accession>A0A1P8END5</accession>
<sequence>MRASTFESTLLDYTQDYQQAKSLGAAMLACHGMIVPAIAPNIALLIPNCPRPSTTYTEPVEFSYAGGLQAHRPGVPKTSHTGQLQFIETDYGQVKGFMELLNSVGGTTDCIVYDGRPGRYTEAYELSDCAITFEPGEFDAEGRSTIMRISAPMSYMYFGINAQLGISSEIGRITGSNTVVNQFLARANSILASVQAGNPLYRALASDIAKW</sequence>
<keyword evidence="1" id="KW-0614">Plasmid</keyword>
<dbReference type="Proteomes" id="UP000185674">
    <property type="component" value="Plasmid pGFJ2"/>
</dbReference>
<gene>
    <name evidence="1" type="ORF">BEN76_16965</name>
</gene>
<dbReference type="EMBL" id="CP016898">
    <property type="protein sequence ID" value="APV37738.1"/>
    <property type="molecule type" value="Genomic_DNA"/>
</dbReference>
<dbReference type="RefSeq" id="WP_076033746.1">
    <property type="nucleotide sequence ID" value="NZ_BHGE01000006.1"/>
</dbReference>
<protein>
    <submittedName>
        <fullName evidence="1">Uncharacterized protein</fullName>
    </submittedName>
</protein>
<dbReference type="KEGG" id="asol:BEN76_16965"/>
<evidence type="ECO:0000313" key="2">
    <source>
        <dbReference type="Proteomes" id="UP000185674"/>
    </source>
</evidence>
<geneLocation type="plasmid" evidence="2">
    <name>pgfj2</name>
</geneLocation>
<evidence type="ECO:0000313" key="1">
    <source>
        <dbReference type="EMBL" id="APV37738.1"/>
    </source>
</evidence>
<organism evidence="1 2">
    <name type="scientific">Acinetobacter soli</name>
    <dbReference type="NCBI Taxonomy" id="487316"/>
    <lineage>
        <taxon>Bacteria</taxon>
        <taxon>Pseudomonadati</taxon>
        <taxon>Pseudomonadota</taxon>
        <taxon>Gammaproteobacteria</taxon>
        <taxon>Moraxellales</taxon>
        <taxon>Moraxellaceae</taxon>
        <taxon>Acinetobacter</taxon>
    </lineage>
</organism>
<proteinExistence type="predicted"/>
<dbReference type="AlphaFoldDB" id="A0A1P8END5"/>
<name>A0A1P8END5_9GAMM</name>
<reference evidence="1 2" key="1">
    <citation type="submission" date="2016-08" db="EMBL/GenBank/DDBJ databases">
        <title>Complete genome sequence of Acinetobacter baylyi strain GFJ2.</title>
        <authorList>
            <person name="Tabata M."/>
            <person name="Kuboki S."/>
            <person name="Gibu N."/>
            <person name="Kinouchi Y."/>
            <person name="Vangnai A."/>
            <person name="Kasai D."/>
            <person name="Fukuda M."/>
        </authorList>
    </citation>
    <scope>NUCLEOTIDE SEQUENCE [LARGE SCALE GENOMIC DNA]</scope>
    <source>
        <strain evidence="1 2">GFJ2</strain>
        <plasmid evidence="2">Plasmid pgfj2</plasmid>
    </source>
</reference>